<organism evidence="9">
    <name type="scientific">Nakamurella sp. A5-74</name>
    <dbReference type="NCBI Taxonomy" id="3158264"/>
    <lineage>
        <taxon>Bacteria</taxon>
        <taxon>Bacillati</taxon>
        <taxon>Actinomycetota</taxon>
        <taxon>Actinomycetes</taxon>
        <taxon>Nakamurellales</taxon>
        <taxon>Nakamurellaceae</taxon>
        <taxon>Nakamurella</taxon>
    </lineage>
</organism>
<dbReference type="InterPro" id="IPR023090">
    <property type="entry name" value="UPF0702_alpha/beta_dom_sf"/>
</dbReference>
<reference evidence="9" key="1">
    <citation type="submission" date="2024-05" db="EMBL/GenBank/DDBJ databases">
        <authorList>
            <person name="Cai S.Y."/>
            <person name="Jin L.M."/>
            <person name="Li H.R."/>
        </authorList>
    </citation>
    <scope>NUCLEOTIDE SEQUENCE</scope>
    <source>
        <strain evidence="9">A5-74</strain>
    </source>
</reference>
<dbReference type="Pfam" id="PF04239">
    <property type="entry name" value="DUF421"/>
    <property type="match status" value="1"/>
</dbReference>
<dbReference type="PANTHER" id="PTHR34582">
    <property type="entry name" value="UPF0702 TRANSMEMBRANE PROTEIN YCAP"/>
    <property type="match status" value="1"/>
</dbReference>
<keyword evidence="4 7" id="KW-0812">Transmembrane</keyword>
<name>A0AAU8DP41_9ACTN</name>
<evidence type="ECO:0000256" key="6">
    <source>
        <dbReference type="ARBA" id="ARBA00023136"/>
    </source>
</evidence>
<proteinExistence type="inferred from homology"/>
<evidence type="ECO:0000313" key="9">
    <source>
        <dbReference type="EMBL" id="XCG63522.1"/>
    </source>
</evidence>
<sequence length="164" mass="17536">MEIVVRAAVIYLFLWMITRLVGRSTVGELSTFQLILFITMGDMVQQAVTQQDYSVTAGILAISVFTVLTMGLSWANARWPGIRKITHGVPVVVLENGATDPAVLRREQLSIDDLKAAARQQGFEALTGIRLAVLEANGQISFFARQGSGGSDGTSGAAQKPAVG</sequence>
<evidence type="ECO:0000256" key="7">
    <source>
        <dbReference type="SAM" id="Phobius"/>
    </source>
</evidence>
<keyword evidence="5 7" id="KW-1133">Transmembrane helix</keyword>
<gene>
    <name evidence="9" type="ORF">ABLG96_20390</name>
</gene>
<keyword evidence="6 7" id="KW-0472">Membrane</keyword>
<feature type="domain" description="YetF C-terminal" evidence="8">
    <location>
        <begin position="79"/>
        <end position="146"/>
    </location>
</feature>
<dbReference type="PANTHER" id="PTHR34582:SF6">
    <property type="entry name" value="UPF0702 TRANSMEMBRANE PROTEIN YCAP"/>
    <property type="match status" value="1"/>
</dbReference>
<evidence type="ECO:0000256" key="1">
    <source>
        <dbReference type="ARBA" id="ARBA00004651"/>
    </source>
</evidence>
<dbReference type="Gene3D" id="3.30.240.20">
    <property type="entry name" value="bsu07140 like domains"/>
    <property type="match status" value="1"/>
</dbReference>
<dbReference type="EMBL" id="CP159218">
    <property type="protein sequence ID" value="XCG63522.1"/>
    <property type="molecule type" value="Genomic_DNA"/>
</dbReference>
<accession>A0AAU8DP41</accession>
<dbReference type="RefSeq" id="WP_353649137.1">
    <property type="nucleotide sequence ID" value="NZ_CP159218.1"/>
</dbReference>
<protein>
    <submittedName>
        <fullName evidence="9">YetF domain-containing protein</fullName>
    </submittedName>
</protein>
<comment type="similarity">
    <text evidence="2">Belongs to the UPF0702 family.</text>
</comment>
<comment type="subcellular location">
    <subcellularLocation>
        <location evidence="1">Cell membrane</location>
        <topology evidence="1">Multi-pass membrane protein</topology>
    </subcellularLocation>
</comment>
<evidence type="ECO:0000256" key="2">
    <source>
        <dbReference type="ARBA" id="ARBA00006448"/>
    </source>
</evidence>
<feature type="transmembrane region" description="Helical" evidence="7">
    <location>
        <begin position="54"/>
        <end position="75"/>
    </location>
</feature>
<evidence type="ECO:0000256" key="5">
    <source>
        <dbReference type="ARBA" id="ARBA00022989"/>
    </source>
</evidence>
<keyword evidence="3" id="KW-1003">Cell membrane</keyword>
<dbReference type="AlphaFoldDB" id="A0AAU8DP41"/>
<evidence type="ECO:0000256" key="4">
    <source>
        <dbReference type="ARBA" id="ARBA00022692"/>
    </source>
</evidence>
<evidence type="ECO:0000259" key="8">
    <source>
        <dbReference type="Pfam" id="PF04239"/>
    </source>
</evidence>
<dbReference type="GO" id="GO:0005886">
    <property type="term" value="C:plasma membrane"/>
    <property type="evidence" value="ECO:0007669"/>
    <property type="project" value="UniProtKB-SubCell"/>
</dbReference>
<dbReference type="InterPro" id="IPR007353">
    <property type="entry name" value="DUF421"/>
</dbReference>
<evidence type="ECO:0000256" key="3">
    <source>
        <dbReference type="ARBA" id="ARBA00022475"/>
    </source>
</evidence>